<evidence type="ECO:0000256" key="1">
    <source>
        <dbReference type="SAM" id="MobiDB-lite"/>
    </source>
</evidence>
<feature type="region of interest" description="Disordered" evidence="1">
    <location>
        <begin position="155"/>
        <end position="180"/>
    </location>
</feature>
<accession>A0A7J5Y594</accession>
<reference evidence="2 3" key="1">
    <citation type="submission" date="2020-03" db="EMBL/GenBank/DDBJ databases">
        <title>Dissostichus mawsoni Genome sequencing and assembly.</title>
        <authorList>
            <person name="Park H."/>
        </authorList>
    </citation>
    <scope>NUCLEOTIDE SEQUENCE [LARGE SCALE GENOMIC DNA]</scope>
    <source>
        <strain evidence="2">DM0001</strain>
        <tissue evidence="2">Muscle</tissue>
    </source>
</reference>
<sequence>MYRSGASVQLSPPVVRHDEALHTVLHSQLGVLLGQDPLDDDGQLELVADVVAALPGVGDVDGEDQGLVAEPLHTVHNLLRQLPVPVHVQLEPAARQWKAVGAIPTGKLISVPCTVVRVSLIDTSRRIRGLRRILRECEKQMNMWTITPNGRVRGQYSPPSYLPHPSPPSQRSAHTKVEPKAKSVKLDLHGEVWVLPALRGGANCVNPQLASMPNTAVRSGSGAAVVEVLDVQLSGKPLPHAAEALPRGCGPARCATCVLNSRRCYHALRVSPLLHLCLSQVYYQTKYSRVHGHKLMQQTPSALQQGLT</sequence>
<gene>
    <name evidence="2" type="ORF">F7725_002347</name>
</gene>
<dbReference type="EMBL" id="JAAKFY010000018">
    <property type="protein sequence ID" value="KAF3843498.1"/>
    <property type="molecule type" value="Genomic_DNA"/>
</dbReference>
<dbReference type="AlphaFoldDB" id="A0A7J5Y594"/>
<evidence type="ECO:0000313" key="2">
    <source>
        <dbReference type="EMBL" id="KAF3843498.1"/>
    </source>
</evidence>
<organism evidence="2 3">
    <name type="scientific">Dissostichus mawsoni</name>
    <name type="common">Antarctic cod</name>
    <dbReference type="NCBI Taxonomy" id="36200"/>
    <lineage>
        <taxon>Eukaryota</taxon>
        <taxon>Metazoa</taxon>
        <taxon>Chordata</taxon>
        <taxon>Craniata</taxon>
        <taxon>Vertebrata</taxon>
        <taxon>Euteleostomi</taxon>
        <taxon>Actinopterygii</taxon>
        <taxon>Neopterygii</taxon>
        <taxon>Teleostei</taxon>
        <taxon>Neoteleostei</taxon>
        <taxon>Acanthomorphata</taxon>
        <taxon>Eupercaria</taxon>
        <taxon>Perciformes</taxon>
        <taxon>Notothenioidei</taxon>
        <taxon>Nototheniidae</taxon>
        <taxon>Dissostichus</taxon>
    </lineage>
</organism>
<protein>
    <submittedName>
        <fullName evidence="2">Uncharacterized protein</fullName>
    </submittedName>
</protein>
<evidence type="ECO:0000313" key="3">
    <source>
        <dbReference type="Proteomes" id="UP000518266"/>
    </source>
</evidence>
<name>A0A7J5Y594_DISMA</name>
<keyword evidence="3" id="KW-1185">Reference proteome</keyword>
<dbReference type="Proteomes" id="UP000518266">
    <property type="component" value="Unassembled WGS sequence"/>
</dbReference>
<proteinExistence type="predicted"/>
<comment type="caution">
    <text evidence="2">The sequence shown here is derived from an EMBL/GenBank/DDBJ whole genome shotgun (WGS) entry which is preliminary data.</text>
</comment>